<protein>
    <recommendedName>
        <fullName evidence="2">VWFA domain-containing protein</fullName>
    </recommendedName>
</protein>
<evidence type="ECO:0000259" key="2">
    <source>
        <dbReference type="PROSITE" id="PS50234"/>
    </source>
</evidence>
<feature type="compositionally biased region" description="Low complexity" evidence="1">
    <location>
        <begin position="1"/>
        <end position="28"/>
    </location>
</feature>
<reference evidence="3 4" key="1">
    <citation type="submission" date="2016-06" db="EMBL/GenBank/DDBJ databases">
        <title>Evolution of pathogenesis and genome organization in the Tremellales.</title>
        <authorList>
            <person name="Cuomo C."/>
            <person name="Litvintseva A."/>
            <person name="Heitman J."/>
            <person name="Chen Y."/>
            <person name="Sun S."/>
            <person name="Springer D."/>
            <person name="Dromer F."/>
            <person name="Young S."/>
            <person name="Zeng Q."/>
            <person name="Chapman S."/>
            <person name="Gujja S."/>
            <person name="Saif S."/>
            <person name="Birren B."/>
        </authorList>
    </citation>
    <scope>NUCLEOTIDE SEQUENCE [LARGE SCALE GENOMIC DNA]</scope>
    <source>
        <strain evidence="3 4">ATCC 28783</strain>
    </source>
</reference>
<gene>
    <name evidence="3" type="ORF">M231_01999</name>
</gene>
<dbReference type="OrthoDB" id="2142040at2759"/>
<keyword evidence="4" id="KW-1185">Reference proteome</keyword>
<dbReference type="Gene3D" id="3.40.50.410">
    <property type="entry name" value="von Willebrand factor, type A domain"/>
    <property type="match status" value="1"/>
</dbReference>
<name>A0A4V1M4L1_TREME</name>
<feature type="compositionally biased region" description="Pro residues" evidence="1">
    <location>
        <begin position="108"/>
        <end position="117"/>
    </location>
</feature>
<dbReference type="PANTHER" id="PTHR34706">
    <property type="entry name" value="SLR1338 PROTEIN"/>
    <property type="match status" value="1"/>
</dbReference>
<feature type="compositionally biased region" description="Pro residues" evidence="1">
    <location>
        <begin position="39"/>
        <end position="54"/>
    </location>
</feature>
<organism evidence="3 4">
    <name type="scientific">Tremella mesenterica</name>
    <name type="common">Jelly fungus</name>
    <dbReference type="NCBI Taxonomy" id="5217"/>
    <lineage>
        <taxon>Eukaryota</taxon>
        <taxon>Fungi</taxon>
        <taxon>Dikarya</taxon>
        <taxon>Basidiomycota</taxon>
        <taxon>Agaricomycotina</taxon>
        <taxon>Tremellomycetes</taxon>
        <taxon>Tremellales</taxon>
        <taxon>Tremellaceae</taxon>
        <taxon>Tremella</taxon>
    </lineage>
</organism>
<feature type="compositionally biased region" description="Low complexity" evidence="1">
    <location>
        <begin position="142"/>
        <end position="164"/>
    </location>
</feature>
<accession>A0A4V1M4L1</accession>
<dbReference type="InterPro" id="IPR002035">
    <property type="entry name" value="VWF_A"/>
</dbReference>
<dbReference type="Proteomes" id="UP000289152">
    <property type="component" value="Unassembled WGS sequence"/>
</dbReference>
<proteinExistence type="predicted"/>
<evidence type="ECO:0000313" key="4">
    <source>
        <dbReference type="Proteomes" id="UP000289152"/>
    </source>
</evidence>
<feature type="compositionally biased region" description="Gly residues" evidence="1">
    <location>
        <begin position="165"/>
        <end position="177"/>
    </location>
</feature>
<dbReference type="SUPFAM" id="SSF53300">
    <property type="entry name" value="vWA-like"/>
    <property type="match status" value="1"/>
</dbReference>
<evidence type="ECO:0000313" key="3">
    <source>
        <dbReference type="EMBL" id="RXK40747.1"/>
    </source>
</evidence>
<feature type="compositionally biased region" description="Low complexity" evidence="1">
    <location>
        <begin position="55"/>
        <end position="99"/>
    </location>
</feature>
<dbReference type="VEuPathDB" id="FungiDB:TREMEDRAFT_56189"/>
<dbReference type="EMBL" id="SDIL01000015">
    <property type="protein sequence ID" value="RXK40747.1"/>
    <property type="molecule type" value="Genomic_DNA"/>
</dbReference>
<dbReference type="AlphaFoldDB" id="A0A4V1M4L1"/>
<dbReference type="STRING" id="5217.A0A4V1M4L1"/>
<feature type="region of interest" description="Disordered" evidence="1">
    <location>
        <begin position="1"/>
        <end position="178"/>
    </location>
</feature>
<feature type="domain" description="VWFA" evidence="2">
    <location>
        <begin position="243"/>
        <end position="446"/>
    </location>
</feature>
<comment type="caution">
    <text evidence="3">The sequence shown here is derived from an EMBL/GenBank/DDBJ whole genome shotgun (WGS) entry which is preliminary data.</text>
</comment>
<dbReference type="PROSITE" id="PS50234">
    <property type="entry name" value="VWFA"/>
    <property type="match status" value="1"/>
</dbReference>
<sequence length="459" mass="48732">MGLAAKLQAAQAGAGAAPTVPGGRPAAPYGQQPSYGAPQQPPYGAPPPYAPPPGQQGQFGQQQPAGQQGQYGQQQQPGQYNQQPPYAQQNPYAQQPQYGGAQGQFRPPTGPPPPGQGPPGGQYGALPPPPGQYGAQPGGQYGAPPAGQYGAPPAGQYGAPPGQYGAPGAGQGMGGGNTQDSGFLRTILQQCVTDQKLQAFYPPGSIDMIAAKVASSGALDKIAMEWRIPKEIACDLVKIALFDVILYIDDSGSMAFEENGERIDDLKLVMSRVAFACSLFDQDGIQVRFMNSRVDGNNVSSEAAAMQLLQQVKFSGLTPLGTSMWHKILQPLVVQPARGGQLQKPVLVITITDGSPAGENRNEINKVIMQTDAELRRSRYGPDAISYQFAQVGNDMKATQFLAELDNDPQIGNLIDCTSSYEIEQNEMMRKTGIELDPQTWIVKLLMGPIDSSYDLKGK</sequence>
<dbReference type="PANTHER" id="PTHR34706:SF2">
    <property type="entry name" value="RFEF"/>
    <property type="match status" value="1"/>
</dbReference>
<dbReference type="InParanoid" id="A0A4V1M4L1"/>
<evidence type="ECO:0000256" key="1">
    <source>
        <dbReference type="SAM" id="MobiDB-lite"/>
    </source>
</evidence>
<dbReference type="InterPro" id="IPR036465">
    <property type="entry name" value="vWFA_dom_sf"/>
</dbReference>